<feature type="domain" description="Exportin-2 central" evidence="1">
    <location>
        <begin position="140"/>
        <end position="261"/>
    </location>
</feature>
<proteinExistence type="predicted"/>
<dbReference type="InterPro" id="IPR011989">
    <property type="entry name" value="ARM-like"/>
</dbReference>
<name>A0A086J5M9_NEMA1</name>
<evidence type="ECO:0000259" key="1">
    <source>
        <dbReference type="Pfam" id="PF08506"/>
    </source>
</evidence>
<dbReference type="Proteomes" id="UP000054524">
    <property type="component" value="Unassembled WGS sequence"/>
</dbReference>
<evidence type="ECO:0000313" key="3">
    <source>
        <dbReference type="Proteomes" id="UP000054524"/>
    </source>
</evidence>
<dbReference type="HOGENOM" id="CLU_019063_0_0_1"/>
<gene>
    <name evidence="2" type="ORF">NESG_00526</name>
</gene>
<sequence length="782" mass="90508">MRESEVHELIQSYMDPAKRKRAEELSREINGEMPEINAFLHNLQSASPKVKEISSLFLRHSLVLAKSAPHTDRSMFPSIFVTIVNNISPDNNTTDRLLYESVSSLADTVVLSDILPILQIDTENVLATIKVLNVLARYTQKYATLHKSDWLYTEIIQLLSHVQNPFYKIVQYIIDTNMIPIDIYTHVYTIIYHILIHDIPDYFEENIGHFTKGLFCISSKPQLHTENASLKNNNNVRAALLIQIKMALILLTKYTDVYEEFSIFTESLDGIYSRAHESDEGVQIEFMHYLRQLLQITPPNTPQHLHSVLRILLSKIHPTEMEGKEFLYGDPARIQEISAGIIKDLLDQNATTLQELIAQNNSHCKNAEKGDINSQNGSPTRHYNGNYHSESSLYLVLYLMRCRFRISSSFYSHYVEHAVSILLANQSCLDTHELPISMSILVLSIQHGISYEYIQTHTQQILQSIDSVLASIDEDRSHLLYLAIELLHTIYVYHTEDLPYSPHESTIEKLFSIFQQTNNEQIESAIKGLFLLMRMDYTSNSRKEKTPESTASINRRYSNVCTTAYYTLINSSSLSCLSIRYLYNIVALDIYYQNNPSSFYALLLHSIQHDIHEYNTYNILILSIVNILYDIPEYKTISDSILNNSGLYSNESLAYLFISHSNQNYYNYAQTTNNSSVIRALVKYGYIYNCNYDNLLIRYVNGNDKSIVDRFIGKTSIAEEDTKFAIEEIEKYIRENTYRVEEMGRILEKVKKRRVKRKEEKEGIDIIEEIVSKYKDKTKNKR</sequence>
<dbReference type="InterPro" id="IPR016024">
    <property type="entry name" value="ARM-type_fold"/>
</dbReference>
<protein>
    <recommendedName>
        <fullName evidence="1">Exportin-2 central domain-containing protein</fullName>
    </recommendedName>
</protein>
<dbReference type="Gene3D" id="1.25.10.10">
    <property type="entry name" value="Leucine-rich Repeat Variant"/>
    <property type="match status" value="1"/>
</dbReference>
<organism evidence="2 3">
    <name type="scientific">Nematocida ausubeli (strain ATCC PRA-371 / ERTm2)</name>
    <name type="common">Nematode killer fungus</name>
    <dbReference type="NCBI Taxonomy" id="1913371"/>
    <lineage>
        <taxon>Eukaryota</taxon>
        <taxon>Fungi</taxon>
        <taxon>Fungi incertae sedis</taxon>
        <taxon>Microsporidia</taxon>
        <taxon>Nematocida</taxon>
    </lineage>
</organism>
<dbReference type="AlphaFoldDB" id="A0A086J5M9"/>
<dbReference type="GO" id="GO:0006886">
    <property type="term" value="P:intracellular protein transport"/>
    <property type="evidence" value="ECO:0007669"/>
    <property type="project" value="InterPro"/>
</dbReference>
<dbReference type="Pfam" id="PF08506">
    <property type="entry name" value="Cse1"/>
    <property type="match status" value="1"/>
</dbReference>
<dbReference type="RefSeq" id="XP_052906002.1">
    <property type="nucleotide sequence ID" value="XM_053048177.1"/>
</dbReference>
<evidence type="ECO:0000313" key="2">
    <source>
        <dbReference type="EMBL" id="KFG27447.1"/>
    </source>
</evidence>
<dbReference type="EMBL" id="AKIJ01000001">
    <property type="protein sequence ID" value="KFG27447.1"/>
    <property type="molecule type" value="Genomic_DNA"/>
</dbReference>
<comment type="caution">
    <text evidence="2">The sequence shown here is derived from an EMBL/GenBank/DDBJ whole genome shotgun (WGS) entry which is preliminary data.</text>
</comment>
<accession>A0A086J5M9</accession>
<dbReference type="SUPFAM" id="SSF48371">
    <property type="entry name" value="ARM repeat"/>
    <property type="match status" value="1"/>
</dbReference>
<dbReference type="GeneID" id="77675499"/>
<reference evidence="2 3" key="1">
    <citation type="journal article" date="2014" name="Genome Announc.">
        <title>Genome Sequence of the Microsporidian Species Nematocida sp1 Strain ERTm6 (ATCC PRA-372).</title>
        <authorList>
            <person name="Bakowski M.A."/>
            <person name="Priest M."/>
            <person name="Young S."/>
            <person name="Cuomo C.A."/>
            <person name="Troemel E.R."/>
        </authorList>
    </citation>
    <scope>NUCLEOTIDE SEQUENCE [LARGE SCALE GENOMIC DNA]</scope>
    <source>
        <strain evidence="2 3">ERTm6</strain>
    </source>
</reference>
<keyword evidence="3" id="KW-1185">Reference proteome</keyword>
<dbReference type="InterPro" id="IPR013713">
    <property type="entry name" value="XPO2_central"/>
</dbReference>